<accession>A0ABQ5ZMA6</accession>
<evidence type="ECO:0000313" key="4">
    <source>
        <dbReference type="EMBL" id="GLR52775.1"/>
    </source>
</evidence>
<proteinExistence type="predicted"/>
<organism evidence="4 5">
    <name type="scientific">Shinella yambaruensis</name>
    <dbReference type="NCBI Taxonomy" id="415996"/>
    <lineage>
        <taxon>Bacteria</taxon>
        <taxon>Pseudomonadati</taxon>
        <taxon>Pseudomonadota</taxon>
        <taxon>Alphaproteobacteria</taxon>
        <taxon>Hyphomicrobiales</taxon>
        <taxon>Rhizobiaceae</taxon>
        <taxon>Shinella</taxon>
    </lineage>
</organism>
<dbReference type="Gene3D" id="3.40.50.720">
    <property type="entry name" value="NAD(P)-binding Rossmann-like Domain"/>
    <property type="match status" value="1"/>
</dbReference>
<gene>
    <name evidence="4" type="ORF">GCM10007923_39890</name>
</gene>
<feature type="domain" description="GFO/IDH/MocA-like oxidoreductase" evidence="3">
    <location>
        <begin position="142"/>
        <end position="271"/>
    </location>
</feature>
<evidence type="ECO:0000256" key="1">
    <source>
        <dbReference type="ARBA" id="ARBA00023002"/>
    </source>
</evidence>
<dbReference type="EMBL" id="BSOP01000031">
    <property type="protein sequence ID" value="GLR52775.1"/>
    <property type="molecule type" value="Genomic_DNA"/>
</dbReference>
<dbReference type="InterPro" id="IPR050463">
    <property type="entry name" value="Gfo/Idh/MocA_oxidrdct_glycsds"/>
</dbReference>
<feature type="domain" description="Gfo/Idh/MocA-like oxidoreductase N-terminal" evidence="2">
    <location>
        <begin position="6"/>
        <end position="131"/>
    </location>
</feature>
<reference evidence="5" key="1">
    <citation type="journal article" date="2019" name="Int. J. Syst. Evol. Microbiol.">
        <title>The Global Catalogue of Microorganisms (GCM) 10K type strain sequencing project: providing services to taxonomists for standard genome sequencing and annotation.</title>
        <authorList>
            <consortium name="The Broad Institute Genomics Platform"/>
            <consortium name="The Broad Institute Genome Sequencing Center for Infectious Disease"/>
            <person name="Wu L."/>
            <person name="Ma J."/>
        </authorList>
    </citation>
    <scope>NUCLEOTIDE SEQUENCE [LARGE SCALE GENOMIC DNA]</scope>
    <source>
        <strain evidence="5">NBRC 102122</strain>
    </source>
</reference>
<dbReference type="InterPro" id="IPR000683">
    <property type="entry name" value="Gfo/Idh/MocA-like_OxRdtase_N"/>
</dbReference>
<evidence type="ECO:0000259" key="2">
    <source>
        <dbReference type="Pfam" id="PF01408"/>
    </source>
</evidence>
<dbReference type="InterPro" id="IPR055170">
    <property type="entry name" value="GFO_IDH_MocA-like_dom"/>
</dbReference>
<dbReference type="InterPro" id="IPR036291">
    <property type="entry name" value="NAD(P)-bd_dom_sf"/>
</dbReference>
<evidence type="ECO:0000259" key="3">
    <source>
        <dbReference type="Pfam" id="PF22725"/>
    </source>
</evidence>
<evidence type="ECO:0000313" key="5">
    <source>
        <dbReference type="Proteomes" id="UP001156702"/>
    </source>
</evidence>
<dbReference type="SUPFAM" id="SSF51735">
    <property type="entry name" value="NAD(P)-binding Rossmann-fold domains"/>
    <property type="match status" value="1"/>
</dbReference>
<name>A0ABQ5ZMA6_9HYPH</name>
<dbReference type="Pfam" id="PF01408">
    <property type="entry name" value="GFO_IDH_MocA"/>
    <property type="match status" value="1"/>
</dbReference>
<dbReference type="Pfam" id="PF22725">
    <property type="entry name" value="GFO_IDH_MocA_C3"/>
    <property type="match status" value="1"/>
</dbReference>
<keyword evidence="5" id="KW-1185">Reference proteome</keyword>
<dbReference type="RefSeq" id="WP_244769043.1">
    <property type="nucleotide sequence ID" value="NZ_BSOP01000031.1"/>
</dbReference>
<dbReference type="PANTHER" id="PTHR43818">
    <property type="entry name" value="BCDNA.GH03377"/>
    <property type="match status" value="1"/>
</dbReference>
<protein>
    <submittedName>
        <fullName evidence="4">1-carboxy-3-chloro-3,4-dihydroxycyclo hexa-1,5-diene dehydrogenase</fullName>
    </submittedName>
</protein>
<comment type="caution">
    <text evidence="4">The sequence shown here is derived from an EMBL/GenBank/DDBJ whole genome shotgun (WGS) entry which is preliminary data.</text>
</comment>
<dbReference type="SUPFAM" id="SSF55347">
    <property type="entry name" value="Glyceraldehyde-3-phosphate dehydrogenase-like, C-terminal domain"/>
    <property type="match status" value="1"/>
</dbReference>
<dbReference type="Gene3D" id="3.30.360.10">
    <property type="entry name" value="Dihydrodipicolinate Reductase, domain 2"/>
    <property type="match status" value="1"/>
</dbReference>
<dbReference type="PANTHER" id="PTHR43818:SF11">
    <property type="entry name" value="BCDNA.GH03377"/>
    <property type="match status" value="1"/>
</dbReference>
<sequence length="373" mass="40167">MKKTLRLGLIGSGFMGKTHVFGFAAAARVFDLPYEVEPAALADVTLAQAEAARASLGFRRATDDWRSLVADPEIDIVDITAPNALHKEMALAAIAAGKHVYCEKPLAPLAGDAREMAEAAERAGVRTQVGFNYLCNPMLSLAREMIAGGELGEIRGYRGLHAEDYMADAAAPFTFRHDPAGGGALADLGSHALATAEFLLGPIVKVMGDCVTMIASRPDGKGGMRTVETDDVGRAFLRFANDATGSIEGNWIATGRKMQHDFEVYGTRGALAFSQERFNELHFYSTDDRKGRQGFRRIEAGPDHVPYGRFCVAPGHQLGFNDLKAIEVAGYLEAIAGLRPEPFNFRAGLRIQTLVETIHASARAGQWRAVDGG</sequence>
<dbReference type="Proteomes" id="UP001156702">
    <property type="component" value="Unassembled WGS sequence"/>
</dbReference>
<keyword evidence="1" id="KW-0560">Oxidoreductase</keyword>